<dbReference type="EMBL" id="JBHFEH010000023">
    <property type="protein sequence ID" value="KAL2053117.1"/>
    <property type="molecule type" value="Genomic_DNA"/>
</dbReference>
<name>A0ABR4B6X4_9LECA</name>
<evidence type="ECO:0000313" key="2">
    <source>
        <dbReference type="EMBL" id="KAL2053117.1"/>
    </source>
</evidence>
<evidence type="ECO:0000313" key="3">
    <source>
        <dbReference type="Proteomes" id="UP001590951"/>
    </source>
</evidence>
<dbReference type="SUPFAM" id="SSF56112">
    <property type="entry name" value="Protein kinase-like (PK-like)"/>
    <property type="match status" value="1"/>
</dbReference>
<comment type="caution">
    <text evidence="2">The sequence shown here is derived from an EMBL/GenBank/DDBJ whole genome shotgun (WGS) entry which is preliminary data.</text>
</comment>
<proteinExistence type="predicted"/>
<reference evidence="2 3" key="1">
    <citation type="submission" date="2024-09" db="EMBL/GenBank/DDBJ databases">
        <title>Rethinking Asexuality: The Enigmatic Case of Functional Sexual Genes in Lepraria (Stereocaulaceae).</title>
        <authorList>
            <person name="Doellman M."/>
            <person name="Sun Y."/>
            <person name="Barcenas-Pena A."/>
            <person name="Lumbsch H.T."/>
            <person name="Grewe F."/>
        </authorList>
    </citation>
    <scope>NUCLEOTIDE SEQUENCE [LARGE SCALE GENOMIC DNA]</scope>
    <source>
        <strain evidence="2 3">Grewe 0041</strain>
    </source>
</reference>
<keyword evidence="3" id="KW-1185">Reference proteome</keyword>
<dbReference type="InterPro" id="IPR002575">
    <property type="entry name" value="Aminoglycoside_PTrfase"/>
</dbReference>
<sequence length="150" mass="17628">MLGPHSVCSISNGPIRSVRVPQHIIGPYDDLQKFNEKLISAVWDGGWKDRSEHEKALACDKNWYENPYRFEFTRDLAHHNILIEDGHVTGFIGWEAAGWYPGYWEFTTAWRYQKRGCWWWQFIHNLGGENFLEEFESEKALGRLTSTSYV</sequence>
<accession>A0ABR4B6X4</accession>
<protein>
    <recommendedName>
        <fullName evidence="1">Aminoglycoside phosphotransferase domain-containing protein</fullName>
    </recommendedName>
</protein>
<dbReference type="InterPro" id="IPR011009">
    <property type="entry name" value="Kinase-like_dom_sf"/>
</dbReference>
<organism evidence="2 3">
    <name type="scientific">Lepraria finkii</name>
    <dbReference type="NCBI Taxonomy" id="1340010"/>
    <lineage>
        <taxon>Eukaryota</taxon>
        <taxon>Fungi</taxon>
        <taxon>Dikarya</taxon>
        <taxon>Ascomycota</taxon>
        <taxon>Pezizomycotina</taxon>
        <taxon>Lecanoromycetes</taxon>
        <taxon>OSLEUM clade</taxon>
        <taxon>Lecanoromycetidae</taxon>
        <taxon>Lecanorales</taxon>
        <taxon>Lecanorineae</taxon>
        <taxon>Stereocaulaceae</taxon>
        <taxon>Lepraria</taxon>
    </lineage>
</organism>
<gene>
    <name evidence="2" type="ORF">ABVK25_006754</name>
</gene>
<dbReference type="Pfam" id="PF01636">
    <property type="entry name" value="APH"/>
    <property type="match status" value="1"/>
</dbReference>
<evidence type="ECO:0000259" key="1">
    <source>
        <dbReference type="Pfam" id="PF01636"/>
    </source>
</evidence>
<dbReference type="Proteomes" id="UP001590951">
    <property type="component" value="Unassembled WGS sequence"/>
</dbReference>
<feature type="domain" description="Aminoglycoside phosphotransferase" evidence="1">
    <location>
        <begin position="58"/>
        <end position="112"/>
    </location>
</feature>